<protein>
    <recommendedName>
        <fullName evidence="3">BLUF domain-containing protein</fullName>
    </recommendedName>
</protein>
<keyword evidence="2" id="KW-1185">Reference proteome</keyword>
<comment type="caution">
    <text evidence="1">The sequence shown here is derived from an EMBL/GenBank/DDBJ whole genome shotgun (WGS) entry which is preliminary data.</text>
</comment>
<dbReference type="Gene3D" id="3.30.70.100">
    <property type="match status" value="1"/>
</dbReference>
<organism evidence="1 2">
    <name type="scientific">Coilia grayii</name>
    <name type="common">Gray's grenadier anchovy</name>
    <dbReference type="NCBI Taxonomy" id="363190"/>
    <lineage>
        <taxon>Eukaryota</taxon>
        <taxon>Metazoa</taxon>
        <taxon>Chordata</taxon>
        <taxon>Craniata</taxon>
        <taxon>Vertebrata</taxon>
        <taxon>Euteleostomi</taxon>
        <taxon>Actinopterygii</taxon>
        <taxon>Neopterygii</taxon>
        <taxon>Teleostei</taxon>
        <taxon>Clupei</taxon>
        <taxon>Clupeiformes</taxon>
        <taxon>Clupeoidei</taxon>
        <taxon>Engraulidae</taxon>
        <taxon>Coilinae</taxon>
        <taxon>Coilia</taxon>
    </lineage>
</organism>
<evidence type="ECO:0000313" key="2">
    <source>
        <dbReference type="Proteomes" id="UP001591681"/>
    </source>
</evidence>
<sequence length="240" mass="27066">MAGNRLANSLPSGVSPYVNAYKNSLFEEVEKQKSSYKKCFIHRLVYIAEINGPSGDDNKNAIAGHYEQFVSKIQKNSQTEGITGHLFIYPGCIVHLIETSTENLAVILKDLSDMEKGANPLLKDARVLVVSHCLLSRMFTSWAPQILTVTLSMQECAPHTEPEELLTQIYKLCTSIQEIKDNSLSKVAEQSLLMVEEGVHNLCPSSILRSPSEFLQTYRKPINILMDSEIMWPTQTRLYW</sequence>
<dbReference type="Proteomes" id="UP001591681">
    <property type="component" value="Unassembled WGS sequence"/>
</dbReference>
<dbReference type="PANTHER" id="PTHR34035:SF1">
    <property type="entry name" value="TESTIS-EXPRESSED PROTEIN 47"/>
    <property type="match status" value="1"/>
</dbReference>
<dbReference type="InterPro" id="IPR055308">
    <property type="entry name" value="TEX47-like"/>
</dbReference>
<dbReference type="PANTHER" id="PTHR34035">
    <property type="entry name" value="TESTIS-EXPRESSED PROTEIN 47"/>
    <property type="match status" value="1"/>
</dbReference>
<evidence type="ECO:0000313" key="1">
    <source>
        <dbReference type="EMBL" id="KAL2078157.1"/>
    </source>
</evidence>
<name>A0ABD1IT32_9TELE</name>
<dbReference type="EMBL" id="JBHFQA010000023">
    <property type="protein sequence ID" value="KAL2078157.1"/>
    <property type="molecule type" value="Genomic_DNA"/>
</dbReference>
<evidence type="ECO:0008006" key="3">
    <source>
        <dbReference type="Google" id="ProtNLM"/>
    </source>
</evidence>
<proteinExistence type="predicted"/>
<dbReference type="Pfam" id="PF24787">
    <property type="entry name" value="TEX47"/>
    <property type="match status" value="1"/>
</dbReference>
<accession>A0ABD1IT32</accession>
<reference evidence="1 2" key="1">
    <citation type="submission" date="2024-09" db="EMBL/GenBank/DDBJ databases">
        <title>A chromosome-level genome assembly of Gray's grenadier anchovy, Coilia grayii.</title>
        <authorList>
            <person name="Fu Z."/>
        </authorList>
    </citation>
    <scope>NUCLEOTIDE SEQUENCE [LARGE SCALE GENOMIC DNA]</scope>
    <source>
        <strain evidence="1">G4</strain>
        <tissue evidence="1">Muscle</tissue>
    </source>
</reference>
<gene>
    <name evidence="1" type="ORF">ACEWY4_025842</name>
</gene>
<dbReference type="AlphaFoldDB" id="A0ABD1IT32"/>